<feature type="disulfide bond" evidence="21">
    <location>
        <begin position="244"/>
        <end position="261"/>
    </location>
</feature>
<feature type="binding site" evidence="20">
    <location>
        <position position="618"/>
    </location>
    <ligand>
        <name>Fe(3+)</name>
        <dbReference type="ChEBI" id="CHEBI:29034"/>
        <label>2</label>
    </ligand>
</feature>
<sequence>MNLFFAFPHQWKSTTLVEWRSAEESRGGVLTVKDLSVLALACSQAAAAETCQTRGEGKGGYFTEGGRENKAMAMWRTVGALLLIVHAVFSQSTIRWCTISDPEQRKCQAMSEAFAAVSIRPSLSCVNGATIEGCAQKLQKNEADALSMFGSDIYKLGKTTSFKIAASESKPDRTGASYYAVAVVKKTNPSITINNLAGKKTCHTGKGRTAGWNMPLGYFIDQGYMSVMGCDISKGVANFFNASCIPGANEPGDPPSLCQLCKGDATGLHKCEKSNKERYFSYEGAFRCLAEDAGEVAFIKHTTVEENTDGRGPEWAKPLVSSDYQLLCRDGTRAKVSDWKTCNLVRVPFRGIVVGNHVTPSVVFSMLTEGLEKSGFNLFSSTLFGGENLLFSDSSTLFQGAESDDPKTWMGRYYYNAMKAMDCKSETVLRWCVLSSGEQQKCADMAVNFKSKGLTPDIKCVYGDSVTDCMAKIKNNEADAITLDGGYIYTAGKDYGLVPATAESYTDDRDGSMYYAVAVVKKSSLDIRNIEDLRGRRSCHTGLGRTAGWNVPVANLIEKGLITPQQCQIPQAVGGFFKQSCVPGANQPGLPSSLCDLCVGDSSGNNKCEKGKDLYDGYDGAFRCLAKGNGDVAFVKHSTVFQNTDGNSGESWAVDLHSTDFQLLCSQNTKAEVTQYRHCNLARVPSHAVMVRPDTNIHNVYGLLDYAQKYFGSDTNPDFRMFDSQAYKGTDLIFKDSTVRLVGVANRKTYQEWLGQGYVDSLVEKNEGLVFVVKLVPIRTWKVACW</sequence>
<feature type="binding site" evidence="19">
    <location>
        <position position="547"/>
    </location>
    <ligand>
        <name>hydrogencarbonate</name>
        <dbReference type="ChEBI" id="CHEBI:17544"/>
        <label>1</label>
    </ligand>
</feature>
<feature type="disulfide bond" evidence="21">
    <location>
        <begin position="432"/>
        <end position="469"/>
    </location>
</feature>
<keyword evidence="3" id="KW-0813">Transport</keyword>
<keyword evidence="6" id="KW-0336">GPI-anchor</keyword>
<comment type="subcellular location">
    <subcellularLocation>
        <location evidence="1">Cell membrane</location>
        <topology evidence="1">Lipid-anchor</topology>
        <topology evidence="1">GPI-anchor</topology>
    </subcellularLocation>
</comment>
<keyword evidence="16" id="KW-0449">Lipoprotein</keyword>
<feature type="binding site" evidence="20">
    <location>
        <position position="514"/>
    </location>
    <ligand>
        <name>Fe(3+)</name>
        <dbReference type="ChEBI" id="CHEBI:29034"/>
        <label>1</label>
    </ligand>
</feature>
<feature type="disulfide bond" evidence="21">
    <location>
        <begin position="442"/>
        <end position="460"/>
    </location>
</feature>
<keyword evidence="14 21" id="KW-1015">Disulfide bond</keyword>
<dbReference type="InterPro" id="IPR018195">
    <property type="entry name" value="Transferrin_Fe_BS"/>
</dbReference>
<feature type="disulfide bond" evidence="21">
    <location>
        <begin position="258"/>
        <end position="271"/>
    </location>
</feature>
<keyword evidence="11 20" id="KW-0408">Iron</keyword>
<protein>
    <recommendedName>
        <fullName evidence="18">Melanotransferrin</fullName>
    </recommendedName>
</protein>
<keyword evidence="15" id="KW-0325">Glycoprotein</keyword>
<dbReference type="GO" id="GO:0006826">
    <property type="term" value="P:iron ion transport"/>
    <property type="evidence" value="ECO:0007669"/>
    <property type="project" value="UniProtKB-KW"/>
</dbReference>
<evidence type="ECO:0000256" key="14">
    <source>
        <dbReference type="ARBA" id="ARBA00023157"/>
    </source>
</evidence>
<feature type="binding site" evidence="19">
    <location>
        <position position="208"/>
    </location>
    <ligand>
        <name>hydrogencarbonate</name>
        <dbReference type="ChEBI" id="CHEBI:17544"/>
        <label>1</label>
    </ligand>
</feature>
<feature type="domain" description="Transferrin-like" evidence="22">
    <location>
        <begin position="429"/>
        <end position="767"/>
    </location>
</feature>
<dbReference type="SUPFAM" id="SSF53850">
    <property type="entry name" value="Periplasmic binding protein-like II"/>
    <property type="match status" value="2"/>
</dbReference>
<feature type="binding site" evidence="20">
    <location>
        <position position="178"/>
    </location>
    <ligand>
        <name>Fe(3+)</name>
        <dbReference type="ChEBI" id="CHEBI:29034"/>
        <label>1</label>
    </ligand>
</feature>
<feature type="binding site" evidence="19">
    <location>
        <position position="541"/>
    </location>
    <ligand>
        <name>hydrogencarbonate</name>
        <dbReference type="ChEBI" id="CHEBI:17544"/>
        <label>1</label>
    </ligand>
</feature>
<dbReference type="PANTHER" id="PTHR11485:SF21">
    <property type="entry name" value="MELANOTRANSFERRIN"/>
    <property type="match status" value="1"/>
</dbReference>
<dbReference type="InterPro" id="IPR001156">
    <property type="entry name" value="Transferrin-like_dom"/>
</dbReference>
<keyword evidence="5" id="KW-0410">Iron transport</keyword>
<evidence type="ECO:0000256" key="7">
    <source>
        <dbReference type="ARBA" id="ARBA00022723"/>
    </source>
</evidence>
<evidence type="ECO:0000256" key="17">
    <source>
        <dbReference type="ARBA" id="ARBA00054140"/>
    </source>
</evidence>
<dbReference type="AlphaFoldDB" id="A0AAD3QZP1"/>
<dbReference type="GO" id="GO:0005615">
    <property type="term" value="C:extracellular space"/>
    <property type="evidence" value="ECO:0007669"/>
    <property type="project" value="InterPro"/>
</dbReference>
<dbReference type="PROSITE" id="PS00205">
    <property type="entry name" value="TRANSFERRIN_LIKE_1"/>
    <property type="match status" value="1"/>
</dbReference>
<dbReference type="GO" id="GO:0005769">
    <property type="term" value="C:early endosome"/>
    <property type="evidence" value="ECO:0007669"/>
    <property type="project" value="TreeGrafter"/>
</dbReference>
<keyword evidence="24" id="KW-1185">Reference proteome</keyword>
<dbReference type="PRINTS" id="PR00422">
    <property type="entry name" value="TRANSFERRIN"/>
</dbReference>
<evidence type="ECO:0000256" key="8">
    <source>
        <dbReference type="ARBA" id="ARBA00022729"/>
    </source>
</evidence>
<feature type="binding site" evidence="19">
    <location>
        <position position="211"/>
    </location>
    <ligand>
        <name>hydrogencarbonate</name>
        <dbReference type="ChEBI" id="CHEBI:17544"/>
        <label>1</label>
    </ligand>
</feature>
<feature type="disulfide bond" evidence="21">
    <location>
        <begin position="328"/>
        <end position="342"/>
    </location>
</feature>
<evidence type="ECO:0000256" key="9">
    <source>
        <dbReference type="ARBA" id="ARBA00022737"/>
    </source>
</evidence>
<keyword evidence="9" id="KW-0677">Repeat</keyword>
<reference evidence="23" key="1">
    <citation type="submission" date="2022-08" db="EMBL/GenBank/DDBJ databases">
        <title>Genome sequencing of akame (Lates japonicus).</title>
        <authorList>
            <person name="Hashiguchi Y."/>
            <person name="Takahashi H."/>
        </authorList>
    </citation>
    <scope>NUCLEOTIDE SEQUENCE</scope>
    <source>
        <strain evidence="23">Kochi</strain>
    </source>
</reference>
<feature type="disulfide bond" evidence="21">
    <location>
        <begin position="539"/>
        <end position="624"/>
    </location>
</feature>
<evidence type="ECO:0000256" key="16">
    <source>
        <dbReference type="ARBA" id="ARBA00023288"/>
    </source>
</evidence>
<feature type="binding site" evidence="19">
    <location>
        <position position="545"/>
    </location>
    <ligand>
        <name>hydrogencarbonate</name>
        <dbReference type="ChEBI" id="CHEBI:17544"/>
        <label>1</label>
    </ligand>
</feature>
<keyword evidence="10" id="KW-0862">Zinc</keyword>
<evidence type="ECO:0000256" key="3">
    <source>
        <dbReference type="ARBA" id="ARBA00022448"/>
    </source>
</evidence>
<evidence type="ECO:0000256" key="19">
    <source>
        <dbReference type="PIRSR" id="PIRSR002549-2"/>
    </source>
</evidence>
<feature type="disulfide bond" evidence="21">
    <location>
        <begin position="665"/>
        <end position="679"/>
    </location>
</feature>
<evidence type="ECO:0000256" key="18">
    <source>
        <dbReference type="ARBA" id="ARBA00072985"/>
    </source>
</evidence>
<dbReference type="GO" id="GO:0055037">
    <property type="term" value="C:recycling endosome"/>
    <property type="evidence" value="ECO:0007669"/>
    <property type="project" value="TreeGrafter"/>
</dbReference>
<gene>
    <name evidence="23" type="ORF">AKAME5_002752200</name>
</gene>
<evidence type="ECO:0000256" key="10">
    <source>
        <dbReference type="ARBA" id="ARBA00022833"/>
    </source>
</evidence>
<name>A0AAD3QZP1_LATJO</name>
<comment type="function">
    <text evidence="17">Involved in iron cellular uptake. Seems to be internalized and then recycled back to the cell membrane. Binds a single atom of iron per subunit. Could also bind zinc.</text>
</comment>
<dbReference type="PROSITE" id="PS51408">
    <property type="entry name" value="TRANSFERRIN_LIKE_4"/>
    <property type="match status" value="2"/>
</dbReference>
<dbReference type="Pfam" id="PF00405">
    <property type="entry name" value="Transferrin"/>
    <property type="match status" value="2"/>
</dbReference>
<evidence type="ECO:0000256" key="13">
    <source>
        <dbReference type="ARBA" id="ARBA00023136"/>
    </source>
</evidence>
<feature type="disulfide bond" evidence="21">
    <location>
        <begin position="97"/>
        <end position="134"/>
    </location>
</feature>
<evidence type="ECO:0000259" key="22">
    <source>
        <dbReference type="PROSITE" id="PS51408"/>
    </source>
</evidence>
<proteinExistence type="predicted"/>
<feature type="disulfide bond" evidence="21">
    <location>
        <begin position="107"/>
        <end position="125"/>
    </location>
</feature>
<evidence type="ECO:0000256" key="4">
    <source>
        <dbReference type="ARBA" id="ARBA00022475"/>
    </source>
</evidence>
<dbReference type="CDD" id="cd13529">
    <property type="entry name" value="PBP2_transferrin"/>
    <property type="match status" value="2"/>
</dbReference>
<dbReference type="PANTHER" id="PTHR11485">
    <property type="entry name" value="TRANSFERRIN"/>
    <property type="match status" value="1"/>
</dbReference>
<comment type="caution">
    <text evidence="23">The sequence shown here is derived from an EMBL/GenBank/DDBJ whole genome shotgun (WGS) entry which is preliminary data.</text>
</comment>
<feature type="binding site" evidence="20">
    <location>
        <position position="484"/>
    </location>
    <ligand>
        <name>Fe(3+)</name>
        <dbReference type="ChEBI" id="CHEBI:29034"/>
        <label>1</label>
    </ligand>
</feature>
<evidence type="ECO:0000256" key="21">
    <source>
        <dbReference type="PIRSR" id="PIRSR002549-4"/>
    </source>
</evidence>
<dbReference type="PROSITE" id="PS00206">
    <property type="entry name" value="TRANSFERRIN_LIKE_2"/>
    <property type="match status" value="2"/>
</dbReference>
<feature type="binding site" evidence="19">
    <location>
        <position position="210"/>
    </location>
    <ligand>
        <name>hydrogencarbonate</name>
        <dbReference type="ChEBI" id="CHEBI:17544"/>
        <label>1</label>
    </ligand>
</feature>
<evidence type="ECO:0000313" key="24">
    <source>
        <dbReference type="Proteomes" id="UP001279410"/>
    </source>
</evidence>
<keyword evidence="13" id="KW-0472">Membrane</keyword>
<dbReference type="Gene3D" id="3.40.190.10">
    <property type="entry name" value="Periplasmic binding protein-like II"/>
    <property type="match status" value="4"/>
</dbReference>
<evidence type="ECO:0000256" key="1">
    <source>
        <dbReference type="ARBA" id="ARBA00004609"/>
    </source>
</evidence>
<keyword evidence="4" id="KW-1003">Cell membrane</keyword>
<feature type="domain" description="Transferrin-like" evidence="22">
    <location>
        <begin position="94"/>
        <end position="423"/>
    </location>
</feature>
<dbReference type="FunFam" id="3.40.190.10:FF:000108">
    <property type="entry name" value="melanotransferrin"/>
    <property type="match status" value="2"/>
</dbReference>
<feature type="binding site" evidence="19">
    <location>
        <position position="548"/>
    </location>
    <ligand>
        <name>hydrogencarbonate</name>
        <dbReference type="ChEBI" id="CHEBI:17544"/>
        <label>1</label>
    </ligand>
</feature>
<dbReference type="SMART" id="SM00094">
    <property type="entry name" value="TR_FER"/>
    <property type="match status" value="2"/>
</dbReference>
<evidence type="ECO:0000256" key="6">
    <source>
        <dbReference type="ARBA" id="ARBA00022622"/>
    </source>
</evidence>
<comment type="subunit">
    <text evidence="2">Monomer.</text>
</comment>
<keyword evidence="8" id="KW-0732">Signal</keyword>
<feature type="binding site" evidence="20">
    <location>
        <position position="687"/>
    </location>
    <ligand>
        <name>Fe(3+)</name>
        <dbReference type="ChEBI" id="CHEBI:29034"/>
        <label>1</label>
    </ligand>
</feature>
<evidence type="ECO:0000256" key="20">
    <source>
        <dbReference type="PIRSR" id="PIRSR002549-3"/>
    </source>
</evidence>
<dbReference type="PIRSF" id="PIRSF002549">
    <property type="entry name" value="Transferrin"/>
    <property type="match status" value="1"/>
</dbReference>
<evidence type="ECO:0000256" key="12">
    <source>
        <dbReference type="ARBA" id="ARBA00023065"/>
    </source>
</evidence>
<evidence type="ECO:0000256" key="15">
    <source>
        <dbReference type="ARBA" id="ARBA00023180"/>
    </source>
</evidence>
<feature type="binding site" evidence="19">
    <location>
        <position position="204"/>
    </location>
    <ligand>
        <name>hydrogencarbonate</name>
        <dbReference type="ChEBI" id="CHEBI:17544"/>
        <label>1</label>
    </ligand>
</feature>
<organism evidence="23 24">
    <name type="scientific">Lates japonicus</name>
    <name type="common">Japanese lates</name>
    <dbReference type="NCBI Taxonomy" id="270547"/>
    <lineage>
        <taxon>Eukaryota</taxon>
        <taxon>Metazoa</taxon>
        <taxon>Chordata</taxon>
        <taxon>Craniata</taxon>
        <taxon>Vertebrata</taxon>
        <taxon>Euteleostomi</taxon>
        <taxon>Actinopterygii</taxon>
        <taxon>Neopterygii</taxon>
        <taxon>Teleostei</taxon>
        <taxon>Neoteleostei</taxon>
        <taxon>Acanthomorphata</taxon>
        <taxon>Carangaria</taxon>
        <taxon>Carangaria incertae sedis</taxon>
        <taxon>Centropomidae</taxon>
        <taxon>Lates</taxon>
    </lineage>
</organism>
<keyword evidence="7 20" id="KW-0479">Metal-binding</keyword>
<feature type="disulfide bond" evidence="21">
    <location>
        <begin position="581"/>
        <end position="598"/>
    </location>
</feature>
<feature type="binding site" evidence="20">
    <location>
        <position position="282"/>
    </location>
    <ligand>
        <name>Fe(3+)</name>
        <dbReference type="ChEBI" id="CHEBI:29034"/>
        <label>1</label>
    </ligand>
</feature>
<dbReference type="InterPro" id="IPR016357">
    <property type="entry name" value="Transferrin"/>
</dbReference>
<feature type="disulfide bond" evidence="21">
    <location>
        <begin position="595"/>
        <end position="608"/>
    </location>
</feature>
<feature type="disulfide bond" evidence="21">
    <location>
        <begin position="202"/>
        <end position="288"/>
    </location>
</feature>
<keyword evidence="12" id="KW-0406">Ion transport</keyword>
<evidence type="ECO:0000256" key="5">
    <source>
        <dbReference type="ARBA" id="ARBA00022496"/>
    </source>
</evidence>
<dbReference type="GO" id="GO:0046872">
    <property type="term" value="F:metal ion binding"/>
    <property type="evidence" value="ECO:0007669"/>
    <property type="project" value="UniProtKB-KW"/>
</dbReference>
<dbReference type="GO" id="GO:0005886">
    <property type="term" value="C:plasma membrane"/>
    <property type="evidence" value="ECO:0007669"/>
    <property type="project" value="UniProtKB-SubCell"/>
</dbReference>
<accession>A0AAD3QZP1</accession>
<evidence type="ECO:0000256" key="11">
    <source>
        <dbReference type="ARBA" id="ARBA00023004"/>
    </source>
</evidence>
<dbReference type="Proteomes" id="UP001279410">
    <property type="component" value="Unassembled WGS sequence"/>
</dbReference>
<dbReference type="EMBL" id="BRZM01003569">
    <property type="protein sequence ID" value="GLD49605.1"/>
    <property type="molecule type" value="Genomic_DNA"/>
</dbReference>
<evidence type="ECO:0000313" key="23">
    <source>
        <dbReference type="EMBL" id="GLD49605.1"/>
    </source>
</evidence>
<evidence type="ECO:0000256" key="2">
    <source>
        <dbReference type="ARBA" id="ARBA00011245"/>
    </source>
</evidence>
<dbReference type="GO" id="GO:0098552">
    <property type="term" value="C:side of membrane"/>
    <property type="evidence" value="ECO:0007669"/>
    <property type="project" value="UniProtKB-KW"/>
</dbReference>